<dbReference type="GO" id="GO:0006355">
    <property type="term" value="P:regulation of DNA-templated transcription"/>
    <property type="evidence" value="ECO:0000318"/>
    <property type="project" value="GO_Central"/>
</dbReference>
<evidence type="ECO:0000313" key="11">
    <source>
        <dbReference type="RefSeq" id="XP_021840426.1"/>
    </source>
</evidence>
<reference evidence="10" key="1">
    <citation type="journal article" date="2021" name="Nat. Commun.">
        <title>Genomic analyses provide insights into spinach domestication and the genetic basis of agronomic traits.</title>
        <authorList>
            <person name="Cai X."/>
            <person name="Sun X."/>
            <person name="Xu C."/>
            <person name="Sun H."/>
            <person name="Wang X."/>
            <person name="Ge C."/>
            <person name="Zhang Z."/>
            <person name="Wang Q."/>
            <person name="Fei Z."/>
            <person name="Jiao C."/>
            <person name="Wang Q."/>
        </authorList>
    </citation>
    <scope>NUCLEOTIDE SEQUENCE [LARGE SCALE GENOMIC DNA]</scope>
    <source>
        <strain evidence="10">cv. Varoflay</strain>
    </source>
</reference>
<dbReference type="GO" id="GO:0003677">
    <property type="term" value="F:DNA binding"/>
    <property type="evidence" value="ECO:0007669"/>
    <property type="project" value="UniProtKB-KW"/>
</dbReference>
<dbReference type="InterPro" id="IPR001005">
    <property type="entry name" value="SANT/Myb"/>
</dbReference>
<dbReference type="GeneID" id="110780320"/>
<dbReference type="SMART" id="SM00717">
    <property type="entry name" value="SANT"/>
    <property type="match status" value="2"/>
</dbReference>
<feature type="domain" description="HTH myb-type" evidence="9">
    <location>
        <begin position="67"/>
        <end position="117"/>
    </location>
</feature>
<feature type="domain" description="Myb-like" evidence="8">
    <location>
        <begin position="9"/>
        <end position="62"/>
    </location>
</feature>
<organism evidence="10 11">
    <name type="scientific">Spinacia oleracea</name>
    <name type="common">Spinach</name>
    <dbReference type="NCBI Taxonomy" id="3562"/>
    <lineage>
        <taxon>Eukaryota</taxon>
        <taxon>Viridiplantae</taxon>
        <taxon>Streptophyta</taxon>
        <taxon>Embryophyta</taxon>
        <taxon>Tracheophyta</taxon>
        <taxon>Spermatophyta</taxon>
        <taxon>Magnoliopsida</taxon>
        <taxon>eudicotyledons</taxon>
        <taxon>Gunneridae</taxon>
        <taxon>Pentapetalae</taxon>
        <taxon>Caryophyllales</taxon>
        <taxon>Chenopodiaceae</taxon>
        <taxon>Chenopodioideae</taxon>
        <taxon>Anserineae</taxon>
        <taxon>Spinacia</taxon>
    </lineage>
</organism>
<keyword evidence="2" id="KW-0677">Repeat</keyword>
<dbReference type="PANTHER" id="PTHR48000">
    <property type="entry name" value="OS09G0431300 PROTEIN"/>
    <property type="match status" value="1"/>
</dbReference>
<keyword evidence="4" id="KW-0238">DNA-binding</keyword>
<keyword evidence="10" id="KW-1185">Reference proteome</keyword>
<dbReference type="KEGG" id="soe:110780320"/>
<dbReference type="AlphaFoldDB" id="A0A9R0I0P9"/>
<dbReference type="CDD" id="cd00167">
    <property type="entry name" value="SANT"/>
    <property type="match status" value="2"/>
</dbReference>
<keyword evidence="3" id="KW-0805">Transcription regulation</keyword>
<gene>
    <name evidence="11" type="primary">LOC110780320</name>
</gene>
<dbReference type="Pfam" id="PF00249">
    <property type="entry name" value="Myb_DNA-binding"/>
    <property type="match status" value="2"/>
</dbReference>
<name>A0A9R0I0P9_SPIOL</name>
<evidence type="ECO:0000256" key="1">
    <source>
        <dbReference type="ARBA" id="ARBA00004123"/>
    </source>
</evidence>
<evidence type="ECO:0000259" key="8">
    <source>
        <dbReference type="PROSITE" id="PS50090"/>
    </source>
</evidence>
<dbReference type="PANTHER" id="PTHR48000:SF67">
    <property type="entry name" value="MYB-LIKE DNA-BINDING DOMAIN CONTAINING PROTEIN, EXPRESSED"/>
    <property type="match status" value="1"/>
</dbReference>
<reference evidence="11" key="2">
    <citation type="submission" date="2025-08" db="UniProtKB">
        <authorList>
            <consortium name="RefSeq"/>
        </authorList>
    </citation>
    <scope>IDENTIFICATION</scope>
    <source>
        <tissue evidence="11">Leaf</tissue>
    </source>
</reference>
<evidence type="ECO:0000313" key="10">
    <source>
        <dbReference type="Proteomes" id="UP000813463"/>
    </source>
</evidence>
<accession>A0A9R0I0P9</accession>
<dbReference type="PROSITE" id="PS50090">
    <property type="entry name" value="MYB_LIKE"/>
    <property type="match status" value="2"/>
</dbReference>
<dbReference type="SUPFAM" id="SSF46689">
    <property type="entry name" value="Homeodomain-like"/>
    <property type="match status" value="1"/>
</dbReference>
<proteinExistence type="predicted"/>
<dbReference type="OrthoDB" id="2143914at2759"/>
<dbReference type="InterPro" id="IPR017930">
    <property type="entry name" value="Myb_dom"/>
</dbReference>
<dbReference type="RefSeq" id="XP_021840426.1">
    <property type="nucleotide sequence ID" value="XM_021984734.2"/>
</dbReference>
<dbReference type="GO" id="GO:0003700">
    <property type="term" value="F:DNA-binding transcription factor activity"/>
    <property type="evidence" value="ECO:0000318"/>
    <property type="project" value="GO_Central"/>
</dbReference>
<dbReference type="InterPro" id="IPR009057">
    <property type="entry name" value="Homeodomain-like_sf"/>
</dbReference>
<dbReference type="FunFam" id="1.10.10.60:FF:000015">
    <property type="entry name" value="Transcription factor RAX3"/>
    <property type="match status" value="1"/>
</dbReference>
<dbReference type="Proteomes" id="UP000813463">
    <property type="component" value="Chromosome 2"/>
</dbReference>
<protein>
    <submittedName>
        <fullName evidence="11">Transcription factor MYB87</fullName>
    </submittedName>
</protein>
<dbReference type="PROSITE" id="PS51294">
    <property type="entry name" value="HTH_MYB"/>
    <property type="match status" value="2"/>
</dbReference>
<evidence type="ECO:0000256" key="6">
    <source>
        <dbReference type="ARBA" id="ARBA00023242"/>
    </source>
</evidence>
<feature type="domain" description="Myb-like" evidence="8">
    <location>
        <begin position="63"/>
        <end position="113"/>
    </location>
</feature>
<keyword evidence="6" id="KW-0539">Nucleus</keyword>
<dbReference type="Gene3D" id="1.10.10.60">
    <property type="entry name" value="Homeodomain-like"/>
    <property type="match status" value="2"/>
</dbReference>
<feature type="region of interest" description="Disordered" evidence="7">
    <location>
        <begin position="185"/>
        <end position="205"/>
    </location>
</feature>
<feature type="domain" description="HTH myb-type" evidence="9">
    <location>
        <begin position="9"/>
        <end position="66"/>
    </location>
</feature>
<dbReference type="GO" id="GO:0005634">
    <property type="term" value="C:nucleus"/>
    <property type="evidence" value="ECO:0000318"/>
    <property type="project" value="GO_Central"/>
</dbReference>
<keyword evidence="5" id="KW-0804">Transcription</keyword>
<sequence>MGRSPCCDKAKVKKGPWSNEEDSILVNFVANHGNGGNWISLPKQAGLNRCGKSCRLRWLNYLRPDIRHGDFTDDEDYIIYALYNNIGSKWSVIASNLTGRTDNDVKNYWNTKLKKKISSGKFKNMNIPMVNISKHNNTYYSGRSNSSTELLDRSHPFLHSQVGQDDIFDTRKGYENFIQSGYTSSNNSVTDPEISSYSGSSSSVDVNQNSLGSITSFKGEEDEFWMDLLSDSFDDVVHGSQLEEKISEIASLLDDSFS</sequence>
<comment type="subcellular location">
    <subcellularLocation>
        <location evidence="1">Nucleus</location>
    </subcellularLocation>
</comment>
<evidence type="ECO:0000256" key="4">
    <source>
        <dbReference type="ARBA" id="ARBA00023125"/>
    </source>
</evidence>
<evidence type="ECO:0000256" key="7">
    <source>
        <dbReference type="SAM" id="MobiDB-lite"/>
    </source>
</evidence>
<evidence type="ECO:0000259" key="9">
    <source>
        <dbReference type="PROSITE" id="PS51294"/>
    </source>
</evidence>
<evidence type="ECO:0000256" key="3">
    <source>
        <dbReference type="ARBA" id="ARBA00023015"/>
    </source>
</evidence>
<evidence type="ECO:0000256" key="5">
    <source>
        <dbReference type="ARBA" id="ARBA00023163"/>
    </source>
</evidence>
<evidence type="ECO:0000256" key="2">
    <source>
        <dbReference type="ARBA" id="ARBA00022737"/>
    </source>
</evidence>